<gene>
    <name evidence="5" type="ORF">HCUR_00777</name>
</gene>
<keyword evidence="3" id="KW-0411">Iron-sulfur</keyword>
<dbReference type="SUPFAM" id="SSF52833">
    <property type="entry name" value="Thioredoxin-like"/>
    <property type="match status" value="1"/>
</dbReference>
<evidence type="ECO:0000259" key="4">
    <source>
        <dbReference type="Pfam" id="PF00462"/>
    </source>
</evidence>
<comment type="caution">
    <text evidence="5">The sequence shown here is derived from an EMBL/GenBank/DDBJ whole genome shotgun (WGS) entry which is preliminary data.</text>
</comment>
<protein>
    <submittedName>
        <fullName evidence="5">Glutaredoxin-4</fullName>
    </submittedName>
</protein>
<name>A0A2S5R981_9PROT</name>
<feature type="domain" description="Glutaredoxin" evidence="4">
    <location>
        <begin position="33"/>
        <end position="97"/>
    </location>
</feature>
<dbReference type="InterPro" id="IPR036249">
    <property type="entry name" value="Thioredoxin-like_sf"/>
</dbReference>
<dbReference type="NCBIfam" id="TIGR00365">
    <property type="entry name" value="Grx4 family monothiol glutaredoxin"/>
    <property type="match status" value="1"/>
</dbReference>
<accession>A0A2S5R981</accession>
<evidence type="ECO:0000256" key="3">
    <source>
        <dbReference type="ARBA" id="ARBA00023014"/>
    </source>
</evidence>
<dbReference type="Proteomes" id="UP000239425">
    <property type="component" value="Unassembled WGS sequence"/>
</dbReference>
<dbReference type="GO" id="GO:0051536">
    <property type="term" value="F:iron-sulfur cluster binding"/>
    <property type="evidence" value="ECO:0007669"/>
    <property type="project" value="UniProtKB-KW"/>
</dbReference>
<dbReference type="Pfam" id="PF00462">
    <property type="entry name" value="Glutaredoxin"/>
    <property type="match status" value="1"/>
</dbReference>
<dbReference type="GO" id="GO:0046872">
    <property type="term" value="F:metal ion binding"/>
    <property type="evidence" value="ECO:0007669"/>
    <property type="project" value="UniProtKB-KW"/>
</dbReference>
<keyword evidence="6" id="KW-1185">Reference proteome</keyword>
<keyword evidence="1" id="KW-0479">Metal-binding</keyword>
<dbReference type="PANTHER" id="PTHR10293:SF73">
    <property type="entry name" value="GLUTAREDOXIN-3"/>
    <property type="match status" value="1"/>
</dbReference>
<evidence type="ECO:0000256" key="2">
    <source>
        <dbReference type="ARBA" id="ARBA00023004"/>
    </source>
</evidence>
<evidence type="ECO:0000256" key="1">
    <source>
        <dbReference type="ARBA" id="ARBA00022723"/>
    </source>
</evidence>
<evidence type="ECO:0000313" key="5">
    <source>
        <dbReference type="EMBL" id="PPE03762.1"/>
    </source>
</evidence>
<dbReference type="GO" id="GO:0006879">
    <property type="term" value="P:intracellular iron ion homeostasis"/>
    <property type="evidence" value="ECO:0007669"/>
    <property type="project" value="TreeGrafter"/>
</dbReference>
<dbReference type="FunFam" id="3.40.30.10:FF:000012">
    <property type="entry name" value="Monothiol glutaredoxin"/>
    <property type="match status" value="1"/>
</dbReference>
<dbReference type="AlphaFoldDB" id="A0A2S5R981"/>
<dbReference type="InterPro" id="IPR002109">
    <property type="entry name" value="Glutaredoxin"/>
</dbReference>
<proteinExistence type="predicted"/>
<dbReference type="CDD" id="cd03028">
    <property type="entry name" value="GRX_PICOT_like"/>
    <property type="match status" value="1"/>
</dbReference>
<dbReference type="Gene3D" id="3.40.30.10">
    <property type="entry name" value="Glutaredoxin"/>
    <property type="match status" value="1"/>
</dbReference>
<sequence>MIFYSNLESMNTLNPHETSRRDTIQALIASHPIMLFIKGSPEYPLCGFSKTVVEILKNYAVNFGYFDVLSDDAVRQEIKIFSDWPTFPQLYVQGVLIGGCDIVKVLHEQGALKERLFLKKDG</sequence>
<dbReference type="InterPro" id="IPR004480">
    <property type="entry name" value="Monothiol_GRX-rel"/>
</dbReference>
<keyword evidence="2" id="KW-0408">Iron</keyword>
<dbReference type="EMBL" id="PHHC01000082">
    <property type="protein sequence ID" value="PPE03762.1"/>
    <property type="molecule type" value="Genomic_DNA"/>
</dbReference>
<dbReference type="InterPro" id="IPR033658">
    <property type="entry name" value="GRX_PICOT-like"/>
</dbReference>
<dbReference type="GO" id="GO:0005829">
    <property type="term" value="C:cytosol"/>
    <property type="evidence" value="ECO:0007669"/>
    <property type="project" value="TreeGrafter"/>
</dbReference>
<organism evidence="5 6">
    <name type="scientific">Holospora curviuscula</name>
    <dbReference type="NCBI Taxonomy" id="1082868"/>
    <lineage>
        <taxon>Bacteria</taxon>
        <taxon>Pseudomonadati</taxon>
        <taxon>Pseudomonadota</taxon>
        <taxon>Alphaproteobacteria</taxon>
        <taxon>Holosporales</taxon>
        <taxon>Holosporaceae</taxon>
        <taxon>Holospora</taxon>
    </lineage>
</organism>
<evidence type="ECO:0000313" key="6">
    <source>
        <dbReference type="Proteomes" id="UP000239425"/>
    </source>
</evidence>
<reference evidence="5 6" key="1">
    <citation type="submission" date="2017-11" db="EMBL/GenBank/DDBJ databases">
        <title>Comparative genomic analysis of Holospora spp., intranuclear symbionts of paramecia.</title>
        <authorList>
            <person name="Garushyants S.K."/>
            <person name="Beliavskaya A."/>
            <person name="Malko D.B."/>
            <person name="Logacheva M.D."/>
            <person name="Rautian M.S."/>
            <person name="Gelfand M.S."/>
        </authorList>
    </citation>
    <scope>NUCLEOTIDE SEQUENCE [LARGE SCALE GENOMIC DNA]</scope>
    <source>
        <strain evidence="6">02AZ16</strain>
    </source>
</reference>
<dbReference type="PANTHER" id="PTHR10293">
    <property type="entry name" value="GLUTAREDOXIN FAMILY MEMBER"/>
    <property type="match status" value="1"/>
</dbReference>
<dbReference type="PROSITE" id="PS51354">
    <property type="entry name" value="GLUTAREDOXIN_2"/>
    <property type="match status" value="1"/>
</dbReference>